<dbReference type="PIRSF" id="PIRSF029171">
    <property type="entry name" value="Esterase_LipA"/>
    <property type="match status" value="1"/>
</dbReference>
<protein>
    <recommendedName>
        <fullName evidence="7">Lipase</fullName>
        <ecNumber evidence="7">3.1.1.3</ecNumber>
    </recommendedName>
</protein>
<feature type="signal peptide" evidence="7">
    <location>
        <begin position="1"/>
        <end position="20"/>
    </location>
</feature>
<keyword evidence="6 7" id="KW-0443">Lipid metabolism</keyword>
<evidence type="ECO:0000256" key="3">
    <source>
        <dbReference type="ARBA" id="ARBA00022525"/>
    </source>
</evidence>
<dbReference type="EMBL" id="LT795062">
    <property type="protein sequence ID" value="SJX63651.1"/>
    <property type="molecule type" value="Genomic_DNA"/>
</dbReference>
<comment type="subcellular location">
    <subcellularLocation>
        <location evidence="2">Secreted</location>
    </subcellularLocation>
</comment>
<dbReference type="GO" id="GO:0005576">
    <property type="term" value="C:extracellular region"/>
    <property type="evidence" value="ECO:0007669"/>
    <property type="project" value="UniProtKB-SubCell"/>
</dbReference>
<evidence type="ECO:0000256" key="6">
    <source>
        <dbReference type="ARBA" id="ARBA00023098"/>
    </source>
</evidence>
<evidence type="ECO:0000256" key="4">
    <source>
        <dbReference type="ARBA" id="ARBA00022801"/>
    </source>
</evidence>
<evidence type="ECO:0000256" key="1">
    <source>
        <dbReference type="ARBA" id="ARBA00001024"/>
    </source>
</evidence>
<dbReference type="PANTHER" id="PTHR34853:SF1">
    <property type="entry name" value="LIPASE 5"/>
    <property type="match status" value="1"/>
</dbReference>
<name>A0A2N8UFQ4_9BASI</name>
<comment type="catalytic activity">
    <reaction evidence="1 7">
        <text>a triacylglycerol + H2O = a diacylglycerol + a fatty acid + H(+)</text>
        <dbReference type="Rhea" id="RHEA:12044"/>
        <dbReference type="ChEBI" id="CHEBI:15377"/>
        <dbReference type="ChEBI" id="CHEBI:15378"/>
        <dbReference type="ChEBI" id="CHEBI:17855"/>
        <dbReference type="ChEBI" id="CHEBI:18035"/>
        <dbReference type="ChEBI" id="CHEBI:28868"/>
        <dbReference type="EC" id="3.1.1.3"/>
    </reaction>
</comment>
<keyword evidence="4" id="KW-0378">Hydrolase</keyword>
<dbReference type="PANTHER" id="PTHR34853">
    <property type="match status" value="1"/>
</dbReference>
<keyword evidence="7" id="KW-0732">Signal</keyword>
<dbReference type="AlphaFoldDB" id="A0A2N8UFQ4"/>
<keyword evidence="3 7" id="KW-0964">Secreted</keyword>
<organism evidence="8 9">
    <name type="scientific">Sporisorium reilianum f. sp. reilianum</name>
    <dbReference type="NCBI Taxonomy" id="72559"/>
    <lineage>
        <taxon>Eukaryota</taxon>
        <taxon>Fungi</taxon>
        <taxon>Dikarya</taxon>
        <taxon>Basidiomycota</taxon>
        <taxon>Ustilaginomycotina</taxon>
        <taxon>Ustilaginomycetes</taxon>
        <taxon>Ustilaginales</taxon>
        <taxon>Ustilaginaceae</taxon>
        <taxon>Sporisorium</taxon>
    </lineage>
</organism>
<dbReference type="Gene3D" id="1.10.260.130">
    <property type="match status" value="1"/>
</dbReference>
<dbReference type="EC" id="3.1.1.3" evidence="7"/>
<feature type="chain" id="PRO_5014495618" description="Lipase" evidence="7">
    <location>
        <begin position="21"/>
        <end position="459"/>
    </location>
</feature>
<dbReference type="Gene3D" id="3.40.50.1820">
    <property type="entry name" value="alpha/beta hydrolase"/>
    <property type="match status" value="1"/>
</dbReference>
<dbReference type="GO" id="GO:0004806">
    <property type="term" value="F:triacylglycerol lipase activity"/>
    <property type="evidence" value="ECO:0007669"/>
    <property type="project" value="UniProtKB-UniRule"/>
</dbReference>
<comment type="similarity">
    <text evidence="7">Belongs to the AB hydrolase superfamily. Lipase family.</text>
</comment>
<sequence length="459" mass="48921">MRFFAQTLVALAAAATVSLAAPLERRAQLPDPNDDPFYSAPANIGSYANGQVIQSRSATTDMGTSNNAASFQLLYRTTNMSNLPEATVATVWIPAKPASPPKIFSYQVYEDATQLNCAPSYSYLSGLDEPGKGTVILDTPIVISWALQQGYYVVSADHEGPKAAFIAGYQEGRAILDGVRALRNFRNLASNSAVGFYGYSGGGHATGWAVSLAGSYAPDVNIIGAAYGGVPTSTRDIFNFLNGGAFAGFAVAGVSGLGLAYPELEAYIEPRLNAKGQDALKRFRSRGYCIGQVVTSENFVDIYTLVNDSNILNEPIPSQVLAKETLLQTQASYTVPVPKFPRFIWHALEDEIVPFKPAQQYVTEQCAKGANINWNVFPIAEHISAELFGLVPGLDWLSKAYRGQAPKVICGSSIPAITGVNSPSAQQVLGADLAQQLSNLNGKQSAFGKPYGPITPPTA</sequence>
<dbReference type="InterPro" id="IPR005152">
    <property type="entry name" value="Lipase_secreted"/>
</dbReference>
<proteinExistence type="inferred from homology"/>
<gene>
    <name evidence="8" type="ORF">SRS1_14401</name>
</gene>
<dbReference type="InterPro" id="IPR029058">
    <property type="entry name" value="AB_hydrolase_fold"/>
</dbReference>
<dbReference type="Proteomes" id="UP000239563">
    <property type="component" value="Chromosome IX"/>
</dbReference>
<evidence type="ECO:0000256" key="5">
    <source>
        <dbReference type="ARBA" id="ARBA00022963"/>
    </source>
</evidence>
<dbReference type="SUPFAM" id="SSF53474">
    <property type="entry name" value="alpha/beta-Hydrolases"/>
    <property type="match status" value="1"/>
</dbReference>
<evidence type="ECO:0000256" key="7">
    <source>
        <dbReference type="PIRNR" id="PIRNR029171"/>
    </source>
</evidence>
<reference evidence="8 9" key="1">
    <citation type="submission" date="2017-02" db="EMBL/GenBank/DDBJ databases">
        <authorList>
            <person name="Peterson S.W."/>
        </authorList>
    </citation>
    <scope>NUCLEOTIDE SEQUENCE [LARGE SCALE GENOMIC DNA]</scope>
    <source>
        <strain evidence="8 9">SRS1_H2-8</strain>
    </source>
</reference>
<keyword evidence="5 7" id="KW-0442">Lipid degradation</keyword>
<dbReference type="Pfam" id="PF03583">
    <property type="entry name" value="LIP"/>
    <property type="match status" value="1"/>
</dbReference>
<accession>A0A2N8UFQ4</accession>
<evidence type="ECO:0000313" key="8">
    <source>
        <dbReference type="EMBL" id="SJX63651.1"/>
    </source>
</evidence>
<evidence type="ECO:0000256" key="2">
    <source>
        <dbReference type="ARBA" id="ARBA00004613"/>
    </source>
</evidence>
<dbReference type="GO" id="GO:0016042">
    <property type="term" value="P:lipid catabolic process"/>
    <property type="evidence" value="ECO:0007669"/>
    <property type="project" value="UniProtKB-UniRule"/>
</dbReference>
<evidence type="ECO:0000313" key="9">
    <source>
        <dbReference type="Proteomes" id="UP000239563"/>
    </source>
</evidence>